<feature type="transmembrane region" description="Helical" evidence="2">
    <location>
        <begin position="6"/>
        <end position="24"/>
    </location>
</feature>
<dbReference type="AlphaFoldDB" id="A0A1Y5RE86"/>
<dbReference type="RefSeq" id="WP_176228539.1">
    <property type="nucleotide sequence ID" value="NZ_FWFL01000001.1"/>
</dbReference>
<dbReference type="PANTHER" id="PTHR38434">
    <property type="entry name" value="BLL2549 PROTEIN"/>
    <property type="match status" value="1"/>
</dbReference>
<dbReference type="Pfam" id="PF10101">
    <property type="entry name" value="DUF2339"/>
    <property type="match status" value="1"/>
</dbReference>
<feature type="transmembrane region" description="Helical" evidence="2">
    <location>
        <begin position="386"/>
        <end position="404"/>
    </location>
</feature>
<feature type="transmembrane region" description="Helical" evidence="2">
    <location>
        <begin position="126"/>
        <end position="147"/>
    </location>
</feature>
<evidence type="ECO:0008006" key="5">
    <source>
        <dbReference type="Google" id="ProtNLM"/>
    </source>
</evidence>
<feature type="transmembrane region" description="Helical" evidence="2">
    <location>
        <begin position="193"/>
        <end position="213"/>
    </location>
</feature>
<name>A0A1Y5RE86_9RHOB</name>
<feature type="transmembrane region" description="Helical" evidence="2">
    <location>
        <begin position="547"/>
        <end position="567"/>
    </location>
</feature>
<feature type="transmembrane region" description="Helical" evidence="2">
    <location>
        <begin position="219"/>
        <end position="237"/>
    </location>
</feature>
<accession>A0A1Y5RE86</accession>
<dbReference type="InterPro" id="IPR014600">
    <property type="entry name" value="UCP035905_mem"/>
</dbReference>
<evidence type="ECO:0000256" key="2">
    <source>
        <dbReference type="SAM" id="Phobius"/>
    </source>
</evidence>
<feature type="transmembrane region" description="Helical" evidence="2">
    <location>
        <begin position="626"/>
        <end position="646"/>
    </location>
</feature>
<feature type="transmembrane region" description="Helical" evidence="2">
    <location>
        <begin position="825"/>
        <end position="843"/>
    </location>
</feature>
<feature type="transmembrane region" description="Helical" evidence="2">
    <location>
        <begin position="264"/>
        <end position="282"/>
    </location>
</feature>
<organism evidence="3 4">
    <name type="scientific">Roseovarius litorisediminis</name>
    <dbReference type="NCBI Taxonomy" id="1312363"/>
    <lineage>
        <taxon>Bacteria</taxon>
        <taxon>Pseudomonadati</taxon>
        <taxon>Pseudomonadota</taxon>
        <taxon>Alphaproteobacteria</taxon>
        <taxon>Rhodobacterales</taxon>
        <taxon>Roseobacteraceae</taxon>
        <taxon>Roseovarius</taxon>
    </lineage>
</organism>
<feature type="transmembrane region" description="Helical" evidence="2">
    <location>
        <begin position="658"/>
        <end position="680"/>
    </location>
</feature>
<feature type="transmembrane region" description="Helical" evidence="2">
    <location>
        <begin position="686"/>
        <end position="706"/>
    </location>
</feature>
<feature type="transmembrane region" description="Helical" evidence="2">
    <location>
        <begin position="289"/>
        <end position="308"/>
    </location>
</feature>
<feature type="transmembrane region" description="Helical" evidence="2">
    <location>
        <begin position="596"/>
        <end position="614"/>
    </location>
</feature>
<evidence type="ECO:0000313" key="4">
    <source>
        <dbReference type="Proteomes" id="UP000193827"/>
    </source>
</evidence>
<dbReference type="Proteomes" id="UP000193827">
    <property type="component" value="Unassembled WGS sequence"/>
</dbReference>
<dbReference type="EMBL" id="FWFL01000001">
    <property type="protein sequence ID" value="SLN15400.1"/>
    <property type="molecule type" value="Genomic_DNA"/>
</dbReference>
<dbReference type="InterPro" id="IPR019286">
    <property type="entry name" value="DUF2339_TM"/>
</dbReference>
<keyword evidence="2" id="KW-0812">Transmembrane</keyword>
<feature type="transmembrane region" description="Helical" evidence="2">
    <location>
        <begin position="850"/>
        <end position="868"/>
    </location>
</feature>
<proteinExistence type="predicted"/>
<gene>
    <name evidence="3" type="ORF">PEL8287_00655</name>
</gene>
<reference evidence="3 4" key="1">
    <citation type="submission" date="2017-03" db="EMBL/GenBank/DDBJ databases">
        <authorList>
            <person name="Afonso C.L."/>
            <person name="Miller P.J."/>
            <person name="Scott M.A."/>
            <person name="Spackman E."/>
            <person name="Goraichik I."/>
            <person name="Dimitrov K.M."/>
            <person name="Suarez D.L."/>
            <person name="Swayne D.E."/>
        </authorList>
    </citation>
    <scope>NUCLEOTIDE SEQUENCE [LARGE SCALE GENOMIC DNA]</scope>
    <source>
        <strain evidence="3 4">CECT 8287</strain>
    </source>
</reference>
<evidence type="ECO:0000256" key="1">
    <source>
        <dbReference type="SAM" id="MobiDB-lite"/>
    </source>
</evidence>
<feature type="compositionally biased region" description="Polar residues" evidence="1">
    <location>
        <begin position="66"/>
        <end position="80"/>
    </location>
</feature>
<protein>
    <recommendedName>
        <fullName evidence="5">DUF2339 domain-containing protein</fullName>
    </recommendedName>
</protein>
<keyword evidence="2" id="KW-0472">Membrane</keyword>
<feature type="transmembrane region" description="Helical" evidence="2">
    <location>
        <begin position="516"/>
        <end position="535"/>
    </location>
</feature>
<keyword evidence="4" id="KW-1185">Reference proteome</keyword>
<feature type="transmembrane region" description="Helical" evidence="2">
    <location>
        <begin position="483"/>
        <end position="504"/>
    </location>
</feature>
<feature type="transmembrane region" description="Helical" evidence="2">
    <location>
        <begin position="757"/>
        <end position="777"/>
    </location>
</feature>
<keyword evidence="2" id="KW-1133">Transmembrane helix</keyword>
<dbReference type="PANTHER" id="PTHR38434:SF1">
    <property type="entry name" value="BLL2549 PROTEIN"/>
    <property type="match status" value="1"/>
</dbReference>
<sequence>MEFLLNLAGLFGLVILFGVPYLLVSHARLKTRVGRLEEALKEVSPHIAAPEQGPLSSPPADADKTAYTTAEQEPQPSVSQPKARPQAKRIVTPPDDVIENEGETPRAYVFRADKAAALGDWLRDNWALAVAGVSLALAGVFMVQYGVEKGLLTPFWRVMGALGLGTALIAGGEGIRRRYGDETQGTSQYLPSTLSGAGLVALFAGVMAAHVLYGLISPGTALAGLVIVCALAIVLGWFYGPFLAAGGIIGATAAPFLLDGQSDAPWLFYYYFALIALAGLAVDSVKRWAWVSAIVLLATVLASSILYLGGAGELHFLVFMPLVTGLALIVPERRIVPAHGGTSLLGAITGTRPFPEFPTRLAIAMVPATTVAGAYVASQAATADTVWLALFMLAILLVATTMWMRHASALEDLSLVPAAGLLTVIAHQALTNGPLYTAFQAMIERGPETAPPLTVTILTVLGAAGSLLVFWRMQQAVTQWENSAPAIIWALGAAAFGPAVVFTFEFLWAPAPVLGSYLWALHAIALAAAMTLLAERTAHGPDRAERRLRTALFAIAALTLIALALFLILTKTALTLALAVMLLGTALVDRRYDLPLLGWFIQTGAVVIGYRLVIDPGFIWAADDAPLMQVLLAYTGTLVLLTTTWFTLSHRADTATRVIVESAIWTIAAVFACVLLFRIFGENELGSHWGFGLLATVWFISSANQLYRLRAGHRVLRLIRIGLALIFGAIGAVFVLLQSTMANPLISGGETVSGPLVFDSLAVAYLPLALTFAVAAWKLEHLHRWLRATLVVISAGFASYYTGLEIRRFWQGDDLSVSGVTQPELYTYTVALLLVSVVLLFVAFSRRSDLLRKIAMAGVALTIAKVFLIDMSGLTGLIRVASFMGLGLGLAGLGWLDRIMTQQWQRGTPET</sequence>
<feature type="transmembrane region" description="Helical" evidence="2">
    <location>
        <begin position="718"/>
        <end position="737"/>
    </location>
</feature>
<feature type="transmembrane region" description="Helical" evidence="2">
    <location>
        <begin position="874"/>
        <end position="896"/>
    </location>
</feature>
<feature type="transmembrane region" description="Helical" evidence="2">
    <location>
        <begin position="784"/>
        <end position="802"/>
    </location>
</feature>
<evidence type="ECO:0000313" key="3">
    <source>
        <dbReference type="EMBL" id="SLN15400.1"/>
    </source>
</evidence>
<feature type="transmembrane region" description="Helical" evidence="2">
    <location>
        <begin position="413"/>
        <end position="430"/>
    </location>
</feature>
<feature type="transmembrane region" description="Helical" evidence="2">
    <location>
        <begin position="361"/>
        <end position="380"/>
    </location>
</feature>
<feature type="transmembrane region" description="Helical" evidence="2">
    <location>
        <begin position="450"/>
        <end position="471"/>
    </location>
</feature>
<dbReference type="PIRSF" id="PIRSF035905">
    <property type="entry name" value="UCP035905_mp"/>
    <property type="match status" value="1"/>
</dbReference>
<feature type="region of interest" description="Disordered" evidence="1">
    <location>
        <begin position="47"/>
        <end position="97"/>
    </location>
</feature>